<sequence>MCLYRFVIPLCEEPWSCFPRKILIIQDD</sequence>
<proteinExistence type="predicted"/>
<keyword evidence="2" id="KW-1185">Reference proteome</keyword>
<gene>
    <name evidence="1" type="ORF">HUJ06_003003</name>
</gene>
<dbReference type="Proteomes" id="UP000607653">
    <property type="component" value="Unassembled WGS sequence"/>
</dbReference>
<evidence type="ECO:0000313" key="1">
    <source>
        <dbReference type="EMBL" id="DAD44773.1"/>
    </source>
</evidence>
<organism evidence="1 2">
    <name type="scientific">Nelumbo nucifera</name>
    <name type="common">Sacred lotus</name>
    <dbReference type="NCBI Taxonomy" id="4432"/>
    <lineage>
        <taxon>Eukaryota</taxon>
        <taxon>Viridiplantae</taxon>
        <taxon>Streptophyta</taxon>
        <taxon>Embryophyta</taxon>
        <taxon>Tracheophyta</taxon>
        <taxon>Spermatophyta</taxon>
        <taxon>Magnoliopsida</taxon>
        <taxon>Proteales</taxon>
        <taxon>Nelumbonaceae</taxon>
        <taxon>Nelumbo</taxon>
    </lineage>
</organism>
<dbReference type="EMBL" id="DUZY01000007">
    <property type="protein sequence ID" value="DAD44773.1"/>
    <property type="molecule type" value="Genomic_DNA"/>
</dbReference>
<protein>
    <submittedName>
        <fullName evidence="1">Uncharacterized protein</fullName>
    </submittedName>
</protein>
<comment type="caution">
    <text evidence="1">The sequence shown here is derived from an EMBL/GenBank/DDBJ whole genome shotgun (WGS) entry which is preliminary data.</text>
</comment>
<reference evidence="1 2" key="1">
    <citation type="journal article" date="2020" name="Mol. Biol. Evol.">
        <title>Distinct Expression and Methylation Patterns for Genes with Different Fates following a Single Whole-Genome Duplication in Flowering Plants.</title>
        <authorList>
            <person name="Shi T."/>
            <person name="Rahmani R.S."/>
            <person name="Gugger P.F."/>
            <person name="Wang M."/>
            <person name="Li H."/>
            <person name="Zhang Y."/>
            <person name="Li Z."/>
            <person name="Wang Q."/>
            <person name="Van de Peer Y."/>
            <person name="Marchal K."/>
            <person name="Chen J."/>
        </authorList>
    </citation>
    <scope>NUCLEOTIDE SEQUENCE [LARGE SCALE GENOMIC DNA]</scope>
    <source>
        <tissue evidence="1">Leaf</tissue>
    </source>
</reference>
<accession>A0A822ZJE4</accession>
<dbReference type="AlphaFoldDB" id="A0A822ZJE4"/>
<name>A0A822ZJE4_NELNU</name>
<evidence type="ECO:0000313" key="2">
    <source>
        <dbReference type="Proteomes" id="UP000607653"/>
    </source>
</evidence>